<organism evidence="1 2">
    <name type="scientific">Macrosiphum euphorbiae</name>
    <name type="common">potato aphid</name>
    <dbReference type="NCBI Taxonomy" id="13131"/>
    <lineage>
        <taxon>Eukaryota</taxon>
        <taxon>Metazoa</taxon>
        <taxon>Ecdysozoa</taxon>
        <taxon>Arthropoda</taxon>
        <taxon>Hexapoda</taxon>
        <taxon>Insecta</taxon>
        <taxon>Pterygota</taxon>
        <taxon>Neoptera</taxon>
        <taxon>Paraneoptera</taxon>
        <taxon>Hemiptera</taxon>
        <taxon>Sternorrhyncha</taxon>
        <taxon>Aphidomorpha</taxon>
        <taxon>Aphidoidea</taxon>
        <taxon>Aphididae</taxon>
        <taxon>Macrosiphini</taxon>
        <taxon>Macrosiphum</taxon>
    </lineage>
</organism>
<comment type="caution">
    <text evidence="1">The sequence shown here is derived from an EMBL/GenBank/DDBJ whole genome shotgun (WGS) entry which is preliminary data.</text>
</comment>
<dbReference type="AlphaFoldDB" id="A0AAV0WL05"/>
<evidence type="ECO:0000313" key="2">
    <source>
        <dbReference type="Proteomes" id="UP001160148"/>
    </source>
</evidence>
<evidence type="ECO:0000313" key="1">
    <source>
        <dbReference type="EMBL" id="CAI6356493.1"/>
    </source>
</evidence>
<keyword evidence="2" id="KW-1185">Reference proteome</keyword>
<dbReference type="EMBL" id="CARXXK010000002">
    <property type="protein sequence ID" value="CAI6356493.1"/>
    <property type="molecule type" value="Genomic_DNA"/>
</dbReference>
<protein>
    <submittedName>
        <fullName evidence="1">Uncharacterized protein</fullName>
    </submittedName>
</protein>
<name>A0AAV0WL05_9HEMI</name>
<proteinExistence type="predicted"/>
<dbReference type="Proteomes" id="UP001160148">
    <property type="component" value="Unassembled WGS sequence"/>
</dbReference>
<accession>A0AAV0WL05</accession>
<reference evidence="1 2" key="1">
    <citation type="submission" date="2023-01" db="EMBL/GenBank/DDBJ databases">
        <authorList>
            <person name="Whitehead M."/>
        </authorList>
    </citation>
    <scope>NUCLEOTIDE SEQUENCE [LARGE SCALE GENOMIC DNA]</scope>
</reference>
<gene>
    <name evidence="1" type="ORF">MEUPH1_LOCUS12223</name>
</gene>
<sequence length="106" mass="12947">MLNEHNHENISENIVSRQIINSRIKRKCENNLFTRPNKIIRQELRSTENDLQTVHSDIKLWRKSMYDFRKKKLPTIPKSLEESKFQLFNLRDTLKTNLDEYFCYME</sequence>